<proteinExistence type="predicted"/>
<name>A0ACC1MB77_9APHY</name>
<protein>
    <submittedName>
        <fullName evidence="1">Uncharacterized protein</fullName>
    </submittedName>
</protein>
<dbReference type="EMBL" id="JANSHE010007772">
    <property type="protein sequence ID" value="KAJ2956510.1"/>
    <property type="molecule type" value="Genomic_DNA"/>
</dbReference>
<dbReference type="Proteomes" id="UP001144978">
    <property type="component" value="Unassembled WGS sequence"/>
</dbReference>
<keyword evidence="2" id="KW-1185">Reference proteome</keyword>
<evidence type="ECO:0000313" key="2">
    <source>
        <dbReference type="Proteomes" id="UP001144978"/>
    </source>
</evidence>
<comment type="caution">
    <text evidence="1">The sequence shown here is derived from an EMBL/GenBank/DDBJ whole genome shotgun (WGS) entry which is preliminary data.</text>
</comment>
<organism evidence="1 2">
    <name type="scientific">Trametes sanguinea</name>
    <dbReference type="NCBI Taxonomy" id="158606"/>
    <lineage>
        <taxon>Eukaryota</taxon>
        <taxon>Fungi</taxon>
        <taxon>Dikarya</taxon>
        <taxon>Basidiomycota</taxon>
        <taxon>Agaricomycotina</taxon>
        <taxon>Agaricomycetes</taxon>
        <taxon>Polyporales</taxon>
        <taxon>Polyporaceae</taxon>
        <taxon>Trametes</taxon>
    </lineage>
</organism>
<gene>
    <name evidence="1" type="ORF">NUW54_g14661</name>
</gene>
<accession>A0ACC1MB77</accession>
<reference evidence="1" key="1">
    <citation type="submission" date="2022-08" db="EMBL/GenBank/DDBJ databases">
        <title>Genome Sequence of Pycnoporus sanguineus.</title>
        <authorList>
            <person name="Buettner E."/>
        </authorList>
    </citation>
    <scope>NUCLEOTIDE SEQUENCE</scope>
    <source>
        <strain evidence="1">CG-C14</strain>
    </source>
</reference>
<sequence>MLSKKPTTEINLRARTFPSDQGMVGGLVSSTANIGGTASHCCRRGLPEISQRYLAQGKLQERTASVDRHRAQDLDAILVPIELIRQNCRRQDDHDEHLRKAVDEPVPPADALEAAHSDEHRERAEADDGGEPVRMGERIFDQEEQFVQGRLGLQDMLEILALKSHASGYARPMFVP</sequence>
<evidence type="ECO:0000313" key="1">
    <source>
        <dbReference type="EMBL" id="KAJ2956510.1"/>
    </source>
</evidence>